<dbReference type="Pfam" id="PF00150">
    <property type="entry name" value="Cellulase"/>
    <property type="match status" value="1"/>
</dbReference>
<dbReference type="OrthoDB" id="9800974at2"/>
<accession>A0A1G7DA48</accession>
<feature type="domain" description="Glycoside hydrolase family 5" evidence="4">
    <location>
        <begin position="32"/>
        <end position="294"/>
    </location>
</feature>
<name>A0A1G7DA48_9ACTN</name>
<evidence type="ECO:0000313" key="5">
    <source>
        <dbReference type="EMBL" id="SDE47776.1"/>
    </source>
</evidence>
<dbReference type="SUPFAM" id="SSF51445">
    <property type="entry name" value="(Trans)glycosidases"/>
    <property type="match status" value="1"/>
</dbReference>
<evidence type="ECO:0000259" key="4">
    <source>
        <dbReference type="Pfam" id="PF00150"/>
    </source>
</evidence>
<dbReference type="EMBL" id="FNAX01000002">
    <property type="protein sequence ID" value="SDE47776.1"/>
    <property type="molecule type" value="Genomic_DNA"/>
</dbReference>
<evidence type="ECO:0000256" key="1">
    <source>
        <dbReference type="ARBA" id="ARBA00022801"/>
    </source>
</evidence>
<sequence length="678" mass="75472">MRRHSAQLTHQPDVLPWLGANFWSRTGGPLMWRNYAPETVREELRVLREHGLTMTRSFFYWPDFHPEPHRIDEELCARFEDFLDAHRETGMGTVPTFIVGHMSGENWDPAWRGGRDLYEDVWMVGRQAWFVGRMARRFKDHPAVTGWLITNEMPGYGRIYQVDPPSSDVVTAWAQAMCNAVRASGATQPVSLGDGAWGIEVTGRDNGFSLRETAEYVDFVGPHVYRSDTDRPRQHYRAAFECELAAVTGQPVVLEEFGLSTDTVSAANAGVFYRQTLHNSLLGGATGWIAWNNTDYDELWDQSPYDHHPFEMHFGITDSTGAPKEPLRELAAFARVLKDVDFARCARADAGAALVVPAFLERGYPYSRPADRPLIFTSLHQGYVTARAADLPVALTREADGMPGEASLYLLPATRQLTTRTRRELARRAEAGATVYLSFCSGEHPATRGPWFDDLDGLFGVELRLSYGVAEPIGDDVLEMTFTEDFGGLRAGEVLRFPVAGNEDSRAYLPVEPREGRVVAVDAHGRPALLVRETGAGRTVLATYPLEHMAARTPHVNPDATHRLYAALARVAGVRRPVTVPDPHVSADVLVHADGRRFVWLVSQSPEPLVVRPDAEGTLHALDGGAPVEEVPLEAYGVAVLELRPERGPVQESERVPEREPELESEPERESESGREPR</sequence>
<dbReference type="InterPro" id="IPR017853">
    <property type="entry name" value="GH"/>
</dbReference>
<evidence type="ECO:0000256" key="3">
    <source>
        <dbReference type="SAM" id="MobiDB-lite"/>
    </source>
</evidence>
<reference evidence="5 6" key="1">
    <citation type="submission" date="2016-10" db="EMBL/GenBank/DDBJ databases">
        <authorList>
            <person name="de Groot N.N."/>
        </authorList>
    </citation>
    <scope>NUCLEOTIDE SEQUENCE [LARGE SCALE GENOMIC DNA]</scope>
    <source>
        <strain evidence="5 6">CGMCC 4.1859</strain>
    </source>
</reference>
<evidence type="ECO:0000256" key="2">
    <source>
        <dbReference type="ARBA" id="ARBA00023295"/>
    </source>
</evidence>
<dbReference type="InterPro" id="IPR001547">
    <property type="entry name" value="Glyco_hydro_5"/>
</dbReference>
<dbReference type="Gene3D" id="3.20.20.80">
    <property type="entry name" value="Glycosidases"/>
    <property type="match status" value="1"/>
</dbReference>
<proteinExistence type="predicted"/>
<gene>
    <name evidence="5" type="ORF">SAMN05216260_10277</name>
</gene>
<dbReference type="InterPro" id="IPR029062">
    <property type="entry name" value="Class_I_gatase-like"/>
</dbReference>
<keyword evidence="2" id="KW-0326">Glycosidase</keyword>
<keyword evidence="1" id="KW-0378">Hydrolase</keyword>
<organism evidence="5 6">
    <name type="scientific">Streptomyces griseoaurantiacus</name>
    <dbReference type="NCBI Taxonomy" id="68213"/>
    <lineage>
        <taxon>Bacteria</taxon>
        <taxon>Bacillati</taxon>
        <taxon>Actinomycetota</taxon>
        <taxon>Actinomycetes</taxon>
        <taxon>Kitasatosporales</taxon>
        <taxon>Streptomycetaceae</taxon>
        <taxon>Streptomyces</taxon>
        <taxon>Streptomyces aurantiacus group</taxon>
    </lineage>
</organism>
<dbReference type="GO" id="GO:0000272">
    <property type="term" value="P:polysaccharide catabolic process"/>
    <property type="evidence" value="ECO:0007669"/>
    <property type="project" value="InterPro"/>
</dbReference>
<feature type="region of interest" description="Disordered" evidence="3">
    <location>
        <begin position="645"/>
        <end position="678"/>
    </location>
</feature>
<evidence type="ECO:0000313" key="6">
    <source>
        <dbReference type="Proteomes" id="UP000198614"/>
    </source>
</evidence>
<dbReference type="AlphaFoldDB" id="A0A1G7DA48"/>
<protein>
    <submittedName>
        <fullName evidence="5">Endo-1,4-beta-mannosidase</fullName>
    </submittedName>
</protein>
<dbReference type="GO" id="GO:0004553">
    <property type="term" value="F:hydrolase activity, hydrolyzing O-glycosyl compounds"/>
    <property type="evidence" value="ECO:0007669"/>
    <property type="project" value="InterPro"/>
</dbReference>
<dbReference type="Gene3D" id="3.40.50.880">
    <property type="match status" value="1"/>
</dbReference>
<dbReference type="Proteomes" id="UP000198614">
    <property type="component" value="Unassembled WGS sequence"/>
</dbReference>